<feature type="compositionally biased region" description="Low complexity" evidence="10">
    <location>
        <begin position="642"/>
        <end position="657"/>
    </location>
</feature>
<dbReference type="Gene3D" id="3.30.540.10">
    <property type="entry name" value="Fructose-1,6-Bisphosphatase, subunit A, domain 1"/>
    <property type="match status" value="1"/>
</dbReference>
<dbReference type="CDD" id="cd17335">
    <property type="entry name" value="MFS_MFSD6"/>
    <property type="match status" value="1"/>
</dbReference>
<evidence type="ECO:0000256" key="7">
    <source>
        <dbReference type="ARBA" id="ARBA00022989"/>
    </source>
</evidence>
<dbReference type="SUPFAM" id="SSF56655">
    <property type="entry name" value="Carbohydrate phosphatase"/>
    <property type="match status" value="1"/>
</dbReference>
<evidence type="ECO:0000313" key="13">
    <source>
        <dbReference type="EMBL" id="KAJ8282649.1"/>
    </source>
</evidence>
<dbReference type="Gene3D" id="1.20.1250.20">
    <property type="entry name" value="MFS general substrate transporter like domains"/>
    <property type="match status" value="3"/>
</dbReference>
<comment type="similarity">
    <text evidence="2">Belongs to the major facilitator superfamily. MFSD6 family.</text>
</comment>
<feature type="binding site" evidence="9">
    <location>
        <position position="154"/>
    </location>
    <ligand>
        <name>Mg(2+)</name>
        <dbReference type="ChEBI" id="CHEBI:18420"/>
        <label>1</label>
        <note>catalytic</note>
    </ligand>
</feature>
<feature type="compositionally biased region" description="Polar residues" evidence="10">
    <location>
        <begin position="658"/>
        <end position="680"/>
    </location>
</feature>
<evidence type="ECO:0000313" key="14">
    <source>
        <dbReference type="Proteomes" id="UP001152803"/>
    </source>
</evidence>
<reference evidence="13" key="1">
    <citation type="journal article" date="2023" name="Science">
        <title>Genome structures resolve the early diversification of teleost fishes.</title>
        <authorList>
            <person name="Parey E."/>
            <person name="Louis A."/>
            <person name="Montfort J."/>
            <person name="Bouchez O."/>
            <person name="Roques C."/>
            <person name="Iampietro C."/>
            <person name="Lluch J."/>
            <person name="Castinel A."/>
            <person name="Donnadieu C."/>
            <person name="Desvignes T."/>
            <person name="Floi Bucao C."/>
            <person name="Jouanno E."/>
            <person name="Wen M."/>
            <person name="Mejri S."/>
            <person name="Dirks R."/>
            <person name="Jansen H."/>
            <person name="Henkel C."/>
            <person name="Chen W.J."/>
            <person name="Zahm M."/>
            <person name="Cabau C."/>
            <person name="Klopp C."/>
            <person name="Thompson A.W."/>
            <person name="Robinson-Rechavi M."/>
            <person name="Braasch I."/>
            <person name="Lecointre G."/>
            <person name="Bobe J."/>
            <person name="Postlethwait J.H."/>
            <person name="Berthelot C."/>
            <person name="Roest Crollius H."/>
            <person name="Guiguen Y."/>
        </authorList>
    </citation>
    <scope>NUCLEOTIDE SEQUENCE</scope>
    <source>
        <strain evidence="13">Concon-B</strain>
    </source>
</reference>
<dbReference type="Gene3D" id="3.40.190.80">
    <property type="match status" value="1"/>
</dbReference>
<evidence type="ECO:0000256" key="3">
    <source>
        <dbReference type="ARBA" id="ARBA00009759"/>
    </source>
</evidence>
<dbReference type="InterPro" id="IPR020550">
    <property type="entry name" value="Inositol_monophosphatase_CS"/>
</dbReference>
<dbReference type="PANTHER" id="PTHR16172">
    <property type="entry name" value="MAJOR FACILITATOR SUPERFAMILY DOMAIN-CONTAINING PROTEIN 6-LIKE"/>
    <property type="match status" value="1"/>
</dbReference>
<dbReference type="InterPro" id="IPR036259">
    <property type="entry name" value="MFS_trans_sf"/>
</dbReference>
<dbReference type="Proteomes" id="UP001152803">
    <property type="component" value="Unassembled WGS sequence"/>
</dbReference>
<dbReference type="Pfam" id="PF00459">
    <property type="entry name" value="Inositol_P"/>
    <property type="match status" value="1"/>
</dbReference>
<feature type="region of interest" description="Disordered" evidence="10">
    <location>
        <begin position="1166"/>
        <end position="1203"/>
    </location>
</feature>
<feature type="transmembrane region" description="Helical" evidence="11">
    <location>
        <begin position="879"/>
        <end position="903"/>
    </location>
</feature>
<evidence type="ECO:0000259" key="12">
    <source>
        <dbReference type="Pfam" id="PF12832"/>
    </source>
</evidence>
<proteinExistence type="inferred from homology"/>
<organism evidence="13 14">
    <name type="scientific">Conger conger</name>
    <name type="common">Conger eel</name>
    <name type="synonym">Muraena conger</name>
    <dbReference type="NCBI Taxonomy" id="82655"/>
    <lineage>
        <taxon>Eukaryota</taxon>
        <taxon>Metazoa</taxon>
        <taxon>Chordata</taxon>
        <taxon>Craniata</taxon>
        <taxon>Vertebrata</taxon>
        <taxon>Euteleostomi</taxon>
        <taxon>Actinopterygii</taxon>
        <taxon>Neopterygii</taxon>
        <taxon>Teleostei</taxon>
        <taxon>Anguilliformes</taxon>
        <taxon>Congridae</taxon>
        <taxon>Conger</taxon>
    </lineage>
</organism>
<keyword evidence="6 9" id="KW-0460">Magnesium</keyword>
<evidence type="ECO:0000256" key="8">
    <source>
        <dbReference type="ARBA" id="ARBA00023136"/>
    </source>
</evidence>
<dbReference type="Pfam" id="PF12832">
    <property type="entry name" value="MFS_1_like"/>
    <property type="match status" value="1"/>
</dbReference>
<evidence type="ECO:0000256" key="1">
    <source>
        <dbReference type="ARBA" id="ARBA00004141"/>
    </source>
</evidence>
<dbReference type="GO" id="GO:0005886">
    <property type="term" value="C:plasma membrane"/>
    <property type="evidence" value="ECO:0007669"/>
    <property type="project" value="TreeGrafter"/>
</dbReference>
<dbReference type="InterPro" id="IPR051717">
    <property type="entry name" value="MFS_MFSD6"/>
</dbReference>
<dbReference type="SUPFAM" id="SSF103473">
    <property type="entry name" value="MFS general substrate transporter"/>
    <property type="match status" value="1"/>
</dbReference>
<dbReference type="InterPro" id="IPR024989">
    <property type="entry name" value="MFS_assoc_dom"/>
</dbReference>
<feature type="region of interest" description="Disordered" evidence="10">
    <location>
        <begin position="642"/>
        <end position="694"/>
    </location>
</feature>
<feature type="compositionally biased region" description="Low complexity" evidence="10">
    <location>
        <begin position="418"/>
        <end position="431"/>
    </location>
</feature>
<comment type="cofactor">
    <cofactor evidence="9">
        <name>Mg(2+)</name>
        <dbReference type="ChEBI" id="CHEBI:18420"/>
    </cofactor>
</comment>
<sequence length="1203" mass="131756">MSELMHALVRVSEKAADIARACRQEESLFSLLIEEKKEGEKNKKFVTDFKTLADVLVQEVIKHDIGKQFPGIENNIFGEESNEFRNGLGEKIEVRVCETEQDTSRLLCKVLGENTEAAEVLARAAHSDFALPDLGTGDFSIPLDSLGVWVDPIDSTFQYIKGISDSVPNSNIYSEGLQCVTVLIGVYHLQTGAPVMGVVNQPFAVLDPETQRWTGQYYWGISSGSINVNSLQSSAGGAKEQHCSTLAASTQQGALCSVVLSTGEAECVKRVFLEALKGGVHYAAGAGYKSLCVVLGLVDVYVFSEDTTFRWDCCSPHAILRSMGGGMADLKEILRLRHDGTLEERPELMYHTPVQDATGPDRLSSTPPCCCPSFAEESEMASNDRVAILTEDEEELKRQYVLAEPFGTLSLDPTLEQPSSPSSPGVPSTESPAPPSVQGMTCLERCCMRINRHLLISKIFYFFFYAAYGSLHPLLAVYYKQLGMTPSQSGLLVGIRYFIEFCSAPFWGVVADRFKRGKAVLLFSVLCWIVFNSGIGFVKEAGLTCTEKNPTEAPSNTSVAILPTNETKALRVPTSNHSRRRREAGLDLFSLPALLDDLESVYSPHRRYVREADANVTASPSAPIEPAAREVSTAVAITTTPTTTTTTTAPSTITSSVHPSLTSTSTVPFTRTPTSESTQAPTTPIPTTITTTTTTPTTTPVPIEYIITYNKDQVESIFLLILLVIIIGEFFSAPAVTIVDTITLQYLGRHRDRYGLQRMWGSLGWGLAMLSVGIWIDHTHITPAIDGAGCILPDYKNYRIAFILFGVLMASALMVATRFDFDSDDRRAYQEEAEKRADAEVVTHAAQSHSSPEAGSEEAADGDVQTFHYRDLIRLLCSLRYATVLFVAWFMGFGYGFVFTFLYWHLEDLKGTTTLFGVCSVLSHVSELAAYFTSHKLIELVGHIRVLYIGLACNTARYLYISYLENAWIVLPMEVLQGVTHASVWAACISYLSAAVPPDLRTSAQGILQGLHLGLGRGCGAMVGGVLVNYFGAAETFRGIGMASLIILLFFSLIQYLMGQNQEDKMLAENIPVPSSPVPIATIDLVQSHSELSSARPEIKLPPKKTKHQEEQEDLNKPAWVISSSPWVTIAFAIYQIREMVTLARTSPTTEVQPLQEISDPVTLCGLEEETSPPALPADHHDISQQSPSPEEPGRNLAPLPEN</sequence>
<dbReference type="PROSITE" id="PS00629">
    <property type="entry name" value="IMP_1"/>
    <property type="match status" value="1"/>
</dbReference>
<dbReference type="Gene3D" id="4.10.460.10">
    <property type="entry name" value="Inositol Polyphosphate 1-phosphatase, domain 1"/>
    <property type="match status" value="1"/>
</dbReference>
<keyword evidence="7 11" id="KW-1133">Transmembrane helix</keyword>
<dbReference type="OrthoDB" id="5989317at2759"/>
<dbReference type="InterPro" id="IPR044897">
    <property type="entry name" value="INPP1_dom_1"/>
</dbReference>
<feature type="transmembrane region" description="Helical" evidence="11">
    <location>
        <begin position="519"/>
        <end position="538"/>
    </location>
</feature>
<evidence type="ECO:0000256" key="10">
    <source>
        <dbReference type="SAM" id="MobiDB-lite"/>
    </source>
</evidence>
<accession>A0A9Q1DVT3</accession>
<evidence type="ECO:0000256" key="5">
    <source>
        <dbReference type="ARBA" id="ARBA00022723"/>
    </source>
</evidence>
<feature type="compositionally biased region" description="Low complexity" evidence="10">
    <location>
        <begin position="681"/>
        <end position="694"/>
    </location>
</feature>
<feature type="transmembrane region" description="Helical" evidence="11">
    <location>
        <begin position="760"/>
        <end position="778"/>
    </location>
</feature>
<keyword evidence="8 11" id="KW-0472">Membrane</keyword>
<evidence type="ECO:0000256" key="11">
    <source>
        <dbReference type="SAM" id="Phobius"/>
    </source>
</evidence>
<feature type="binding site" evidence="9">
    <location>
        <position position="153"/>
    </location>
    <ligand>
        <name>Mg(2+)</name>
        <dbReference type="ChEBI" id="CHEBI:18420"/>
        <label>1</label>
        <note>catalytic</note>
    </ligand>
</feature>
<keyword evidence="5 9" id="KW-0479">Metal-binding</keyword>
<comment type="similarity">
    <text evidence="3">Belongs to the inositol monophosphatase superfamily.</text>
</comment>
<dbReference type="InterPro" id="IPR020583">
    <property type="entry name" value="Inositol_monoP_metal-BS"/>
</dbReference>
<feature type="transmembrane region" description="Helical" evidence="11">
    <location>
        <begin position="491"/>
        <end position="510"/>
    </location>
</feature>
<feature type="binding site" evidence="9">
    <location>
        <position position="79"/>
    </location>
    <ligand>
        <name>Mg(2+)</name>
        <dbReference type="ChEBI" id="CHEBI:18420"/>
        <label>1</label>
        <note>catalytic</note>
    </ligand>
</feature>
<protein>
    <recommendedName>
        <fullName evidence="12">Major facilitator superfamily associated domain-containing protein</fullName>
    </recommendedName>
</protein>
<feature type="transmembrane region" description="Helical" evidence="11">
    <location>
        <begin position="459"/>
        <end position="479"/>
    </location>
</feature>
<evidence type="ECO:0000256" key="9">
    <source>
        <dbReference type="PIRSR" id="PIRSR600760-2"/>
    </source>
</evidence>
<feature type="domain" description="Major facilitator superfamily associated" evidence="12">
    <location>
        <begin position="457"/>
        <end position="1038"/>
    </location>
</feature>
<dbReference type="GO" id="GO:0046872">
    <property type="term" value="F:metal ion binding"/>
    <property type="evidence" value="ECO:0007669"/>
    <property type="project" value="UniProtKB-KW"/>
</dbReference>
<dbReference type="GO" id="GO:0042590">
    <property type="term" value="P:antigen processing and presentation of exogenous peptide antigen via MHC class I"/>
    <property type="evidence" value="ECO:0007669"/>
    <property type="project" value="TreeGrafter"/>
</dbReference>
<dbReference type="EMBL" id="JAFJMO010000003">
    <property type="protein sequence ID" value="KAJ8282649.1"/>
    <property type="molecule type" value="Genomic_DNA"/>
</dbReference>
<dbReference type="PROSITE" id="PS00630">
    <property type="entry name" value="IMP_2"/>
    <property type="match status" value="1"/>
</dbReference>
<dbReference type="AlphaFoldDB" id="A0A9Q1DVT3"/>
<feature type="binding site" evidence="9">
    <location>
        <position position="151"/>
    </location>
    <ligand>
        <name>Mg(2+)</name>
        <dbReference type="ChEBI" id="CHEBI:18420"/>
        <label>1</label>
        <note>catalytic</note>
    </ligand>
</feature>
<keyword evidence="14" id="KW-1185">Reference proteome</keyword>
<dbReference type="GO" id="GO:0046854">
    <property type="term" value="P:phosphatidylinositol phosphate biosynthetic process"/>
    <property type="evidence" value="ECO:0007669"/>
    <property type="project" value="InterPro"/>
</dbReference>
<feature type="transmembrane region" description="Helical" evidence="11">
    <location>
        <begin position="717"/>
        <end position="739"/>
    </location>
</feature>
<dbReference type="InterPro" id="IPR000760">
    <property type="entry name" value="Inositol_monophosphatase-like"/>
</dbReference>
<feature type="transmembrane region" description="Helical" evidence="11">
    <location>
        <begin position="798"/>
        <end position="817"/>
    </location>
</feature>
<evidence type="ECO:0000256" key="4">
    <source>
        <dbReference type="ARBA" id="ARBA00022692"/>
    </source>
</evidence>
<evidence type="ECO:0000256" key="6">
    <source>
        <dbReference type="ARBA" id="ARBA00022842"/>
    </source>
</evidence>
<name>A0A9Q1DVT3_CONCO</name>
<feature type="binding site" evidence="9">
    <location>
        <position position="312"/>
    </location>
    <ligand>
        <name>Mg(2+)</name>
        <dbReference type="ChEBI" id="CHEBI:18420"/>
        <label>1</label>
        <note>catalytic</note>
    </ligand>
</feature>
<gene>
    <name evidence="13" type="ORF">COCON_G00051680</name>
</gene>
<comment type="caution">
    <text evidence="13">The sequence shown here is derived from an EMBL/GenBank/DDBJ whole genome shotgun (WGS) entry which is preliminary data.</text>
</comment>
<evidence type="ECO:0000256" key="2">
    <source>
        <dbReference type="ARBA" id="ARBA00005241"/>
    </source>
</evidence>
<keyword evidence="4 11" id="KW-0812">Transmembrane</keyword>
<feature type="region of interest" description="Disordered" evidence="10">
    <location>
        <begin position="412"/>
        <end position="437"/>
    </location>
</feature>
<feature type="region of interest" description="Disordered" evidence="10">
    <location>
        <begin position="1091"/>
        <end position="1112"/>
    </location>
</feature>
<comment type="subcellular location">
    <subcellularLocation>
        <location evidence="1">Membrane</location>
        <topology evidence="1">Multi-pass membrane protein</topology>
    </subcellularLocation>
</comment>
<dbReference type="PANTHER" id="PTHR16172:SF2">
    <property type="entry name" value="MAJOR FACILITATOR SUPERFAMILY DOMAIN-CONTAINING PROTEIN 6"/>
    <property type="match status" value="1"/>
</dbReference>
<feature type="region of interest" description="Disordered" evidence="10">
    <location>
        <begin position="837"/>
        <end position="859"/>
    </location>
</feature>
<feature type="transmembrane region" description="Helical" evidence="11">
    <location>
        <begin position="1039"/>
        <end position="1058"/>
    </location>
</feature>